<dbReference type="InterPro" id="IPR013216">
    <property type="entry name" value="Methyltransf_11"/>
</dbReference>
<dbReference type="InterPro" id="IPR024160">
    <property type="entry name" value="BIN3_SAM-bd_dom"/>
</dbReference>
<dbReference type="EMBL" id="VTPC01007032">
    <property type="protein sequence ID" value="KAF2894404.1"/>
    <property type="molecule type" value="Genomic_DNA"/>
</dbReference>
<reference evidence="8" key="1">
    <citation type="submission" date="2019-08" db="EMBL/GenBank/DDBJ databases">
        <title>The genome of the North American firefly Photinus pyralis.</title>
        <authorList>
            <consortium name="Photinus pyralis genome working group"/>
            <person name="Fallon T.R."/>
            <person name="Sander Lower S.E."/>
            <person name="Weng J.-K."/>
        </authorList>
    </citation>
    <scope>NUCLEOTIDE SEQUENCE</scope>
    <source>
        <strain evidence="8">TRF0915ILg1</strain>
        <tissue evidence="8">Whole body</tissue>
    </source>
</reference>
<name>A0A8K0GCE9_IGNLU</name>
<dbReference type="Proteomes" id="UP000801492">
    <property type="component" value="Unassembled WGS sequence"/>
</dbReference>
<feature type="domain" description="Bin3-type SAM" evidence="7">
    <location>
        <begin position="1"/>
        <end position="236"/>
    </location>
</feature>
<evidence type="ECO:0000256" key="4">
    <source>
        <dbReference type="ARBA" id="ARBA00022691"/>
    </source>
</evidence>
<dbReference type="PROSITE" id="PS51515">
    <property type="entry name" value="BIN3_SAM"/>
    <property type="match status" value="1"/>
</dbReference>
<evidence type="ECO:0000256" key="2">
    <source>
        <dbReference type="ARBA" id="ARBA00022603"/>
    </source>
</evidence>
<protein>
    <recommendedName>
        <fullName evidence="6">RNA methyltransferase</fullName>
        <ecNumber evidence="6">2.1.1.-</ecNumber>
    </recommendedName>
</protein>
<keyword evidence="9" id="KW-1185">Reference proteome</keyword>
<dbReference type="EC" id="2.1.1.-" evidence="6"/>
<dbReference type="PANTHER" id="PTHR12315">
    <property type="entry name" value="BICOID-INTERACTING PROTEIN RELATED"/>
    <property type="match status" value="1"/>
</dbReference>
<dbReference type="InterPro" id="IPR039772">
    <property type="entry name" value="Bin3-like"/>
</dbReference>
<evidence type="ECO:0000256" key="3">
    <source>
        <dbReference type="ARBA" id="ARBA00022679"/>
    </source>
</evidence>
<dbReference type="Pfam" id="PF06859">
    <property type="entry name" value="Bin3"/>
    <property type="match status" value="1"/>
</dbReference>
<dbReference type="OrthoDB" id="273070at2759"/>
<dbReference type="Pfam" id="PF08241">
    <property type="entry name" value="Methyltransf_11"/>
    <property type="match status" value="1"/>
</dbReference>
<gene>
    <name evidence="8" type="ORF">ILUMI_11770</name>
</gene>
<evidence type="ECO:0000256" key="1">
    <source>
        <dbReference type="ARBA" id="ARBA00008361"/>
    </source>
</evidence>
<evidence type="ECO:0000259" key="7">
    <source>
        <dbReference type="PROSITE" id="PS51515"/>
    </source>
</evidence>
<evidence type="ECO:0000313" key="8">
    <source>
        <dbReference type="EMBL" id="KAF2894404.1"/>
    </source>
</evidence>
<comment type="caution">
    <text evidence="8">The sequence shown here is derived from an EMBL/GenBank/DDBJ whole genome shotgun (WGS) entry which is preliminary data.</text>
</comment>
<proteinExistence type="inferred from homology"/>
<dbReference type="InterPro" id="IPR010675">
    <property type="entry name" value="Bin3_C"/>
</dbReference>
<accession>A0A8K0GCE9</accession>
<evidence type="ECO:0000313" key="9">
    <source>
        <dbReference type="Proteomes" id="UP000801492"/>
    </source>
</evidence>
<dbReference type="GO" id="GO:0005737">
    <property type="term" value="C:cytoplasm"/>
    <property type="evidence" value="ECO:0007669"/>
    <property type="project" value="TreeGrafter"/>
</dbReference>
<dbReference type="GO" id="GO:0008173">
    <property type="term" value="F:RNA methyltransferase activity"/>
    <property type="evidence" value="ECO:0007669"/>
    <property type="project" value="UniProtKB-UniRule"/>
</dbReference>
<evidence type="ECO:0000256" key="5">
    <source>
        <dbReference type="PROSITE-ProRule" id="PRU00848"/>
    </source>
</evidence>
<keyword evidence="3 6" id="KW-0808">Transferase</keyword>
<dbReference type="CDD" id="cd02440">
    <property type="entry name" value="AdoMet_MTases"/>
    <property type="match status" value="1"/>
</dbReference>
<comment type="similarity">
    <text evidence="1 6">Belongs to the methyltransferase superfamily.</text>
</comment>
<dbReference type="InterPro" id="IPR029063">
    <property type="entry name" value="SAM-dependent_MTases_sf"/>
</dbReference>
<dbReference type="Gene3D" id="3.40.50.150">
    <property type="entry name" value="Vaccinia Virus protein VP39"/>
    <property type="match status" value="1"/>
</dbReference>
<dbReference type="PANTHER" id="PTHR12315:SF1">
    <property type="entry name" value="RNA 5'-MONOPHOSPHATE METHYLTRANSFERASE"/>
    <property type="match status" value="1"/>
</dbReference>
<dbReference type="AlphaFoldDB" id="A0A8K0GCE9"/>
<organism evidence="8 9">
    <name type="scientific">Ignelater luminosus</name>
    <name type="common">Cucubano</name>
    <name type="synonym">Pyrophorus luminosus</name>
    <dbReference type="NCBI Taxonomy" id="2038154"/>
    <lineage>
        <taxon>Eukaryota</taxon>
        <taxon>Metazoa</taxon>
        <taxon>Ecdysozoa</taxon>
        <taxon>Arthropoda</taxon>
        <taxon>Hexapoda</taxon>
        <taxon>Insecta</taxon>
        <taxon>Pterygota</taxon>
        <taxon>Neoptera</taxon>
        <taxon>Endopterygota</taxon>
        <taxon>Coleoptera</taxon>
        <taxon>Polyphaga</taxon>
        <taxon>Elateriformia</taxon>
        <taxon>Elateroidea</taxon>
        <taxon>Elateridae</taxon>
        <taxon>Agrypninae</taxon>
        <taxon>Pyrophorini</taxon>
        <taxon>Ignelater</taxon>
    </lineage>
</organism>
<evidence type="ECO:0000256" key="6">
    <source>
        <dbReference type="RuleBase" id="RU367087"/>
    </source>
</evidence>
<dbReference type="GO" id="GO:0008757">
    <property type="term" value="F:S-adenosylmethionine-dependent methyltransferase activity"/>
    <property type="evidence" value="ECO:0007669"/>
    <property type="project" value="InterPro"/>
</dbReference>
<sequence length="236" mass="27349">MNNLNFRGENPGAVQYGNFINYYQFHPPENRINLLPETIWNTDKTFVGLDIGCNAGNLTLMLYEFLTKIIKKPCYILGIDIDPILIERANEENSNDNIKFICLDFMDSKNRDALISEYLASHGVNKFSAIFCFSLTMWIHLNHGDSGLLSFLQQICTLSEMVIIEPQPWKCYRAAVKRMKQNNEEFPEYKKLKIRNDIENTIENVLLNCCNGVSKILETERTGWDRKVLFFNVVKS</sequence>
<dbReference type="GO" id="GO:0032259">
    <property type="term" value="P:methylation"/>
    <property type="evidence" value="ECO:0007669"/>
    <property type="project" value="UniProtKB-KW"/>
</dbReference>
<dbReference type="GO" id="GO:0008171">
    <property type="term" value="F:O-methyltransferase activity"/>
    <property type="evidence" value="ECO:0007669"/>
    <property type="project" value="UniProtKB-UniRule"/>
</dbReference>
<dbReference type="SUPFAM" id="SSF53335">
    <property type="entry name" value="S-adenosyl-L-methionine-dependent methyltransferases"/>
    <property type="match status" value="1"/>
</dbReference>
<keyword evidence="4 5" id="KW-0949">S-adenosyl-L-methionine</keyword>
<dbReference type="GO" id="GO:2000632">
    <property type="term" value="P:negative regulation of pre-miRNA processing"/>
    <property type="evidence" value="ECO:0007669"/>
    <property type="project" value="TreeGrafter"/>
</dbReference>
<keyword evidence="2 6" id="KW-0489">Methyltransferase</keyword>